<dbReference type="RefSeq" id="WP_378196700.1">
    <property type="nucleotide sequence ID" value="NZ_JBHLZP010000029.1"/>
</dbReference>
<organism evidence="1 2">
    <name type="scientific">Actinoallomurus acaciae</name>
    <dbReference type="NCBI Taxonomy" id="502577"/>
    <lineage>
        <taxon>Bacteria</taxon>
        <taxon>Bacillati</taxon>
        <taxon>Actinomycetota</taxon>
        <taxon>Actinomycetes</taxon>
        <taxon>Streptosporangiales</taxon>
        <taxon>Thermomonosporaceae</taxon>
        <taxon>Actinoallomurus</taxon>
    </lineage>
</organism>
<evidence type="ECO:0000313" key="2">
    <source>
        <dbReference type="Proteomes" id="UP001589627"/>
    </source>
</evidence>
<name>A0ABV5YAV3_9ACTN</name>
<gene>
    <name evidence="1" type="ORF">ACFFNX_06460</name>
</gene>
<proteinExistence type="predicted"/>
<accession>A0ABV5YAV3</accession>
<keyword evidence="2" id="KW-1185">Reference proteome</keyword>
<evidence type="ECO:0000313" key="1">
    <source>
        <dbReference type="EMBL" id="MFB9831828.1"/>
    </source>
</evidence>
<dbReference type="EMBL" id="JBHLZP010000029">
    <property type="protein sequence ID" value="MFB9831828.1"/>
    <property type="molecule type" value="Genomic_DNA"/>
</dbReference>
<protein>
    <submittedName>
        <fullName evidence="1">Uncharacterized protein</fullName>
    </submittedName>
</protein>
<dbReference type="Proteomes" id="UP001589627">
    <property type="component" value="Unassembled WGS sequence"/>
</dbReference>
<comment type="caution">
    <text evidence="1">The sequence shown here is derived from an EMBL/GenBank/DDBJ whole genome shotgun (WGS) entry which is preliminary data.</text>
</comment>
<sequence>MKRASPAPPDALSSSEPDDAEIIAWSVEEPERFAVLFRRHGQEIARYTARRLGAESAEDIAAKRCANYGRRSAPGSMRSWMDDTTQVVRFRDEVPAEIDLAVAERRVMAHIATGSATNRRALPRRRYGRRLAFGGGMAVAALAADVLIVQNLPVRDGTVAKGHRTSPPHTGSPVLRSPMSTADVALNARLIAETKLGLSGIMPSGAAPGTWPRRDAAYLDSLPTGAARLLALINKNNAALYGVLAKLPEVRIGPMPTQRRLS</sequence>
<reference evidence="1 2" key="1">
    <citation type="submission" date="2024-09" db="EMBL/GenBank/DDBJ databases">
        <authorList>
            <person name="Sun Q."/>
            <person name="Mori K."/>
        </authorList>
    </citation>
    <scope>NUCLEOTIDE SEQUENCE [LARGE SCALE GENOMIC DNA]</scope>
    <source>
        <strain evidence="1 2">TBRC 0563</strain>
    </source>
</reference>